<comment type="caution">
    <text evidence="3">The sequence shown here is derived from an EMBL/GenBank/DDBJ whole genome shotgun (WGS) entry which is preliminary data.</text>
</comment>
<feature type="region of interest" description="Disordered" evidence="1">
    <location>
        <begin position="1199"/>
        <end position="1222"/>
    </location>
</feature>
<evidence type="ECO:0000313" key="3">
    <source>
        <dbReference type="EMBL" id="KAH3795703.1"/>
    </source>
</evidence>
<evidence type="ECO:0000259" key="2">
    <source>
        <dbReference type="PROSITE" id="PS50020"/>
    </source>
</evidence>
<dbReference type="InterPro" id="IPR002716">
    <property type="entry name" value="PIN_dom"/>
</dbReference>
<evidence type="ECO:0000313" key="4">
    <source>
        <dbReference type="Proteomes" id="UP000828390"/>
    </source>
</evidence>
<feature type="region of interest" description="Disordered" evidence="1">
    <location>
        <begin position="68"/>
        <end position="185"/>
    </location>
</feature>
<feature type="region of interest" description="Disordered" evidence="1">
    <location>
        <begin position="292"/>
        <end position="371"/>
    </location>
</feature>
<dbReference type="GO" id="GO:0005634">
    <property type="term" value="C:nucleus"/>
    <property type="evidence" value="ECO:0007669"/>
    <property type="project" value="TreeGrafter"/>
</dbReference>
<dbReference type="PROSITE" id="PS50020">
    <property type="entry name" value="WW_DOMAIN_2"/>
    <property type="match status" value="1"/>
</dbReference>
<dbReference type="InterPro" id="IPR001202">
    <property type="entry name" value="WW_dom"/>
</dbReference>
<dbReference type="SMART" id="SM00670">
    <property type="entry name" value="PINc"/>
    <property type="match status" value="1"/>
</dbReference>
<reference evidence="3" key="2">
    <citation type="submission" date="2020-11" db="EMBL/GenBank/DDBJ databases">
        <authorList>
            <person name="McCartney M.A."/>
            <person name="Auch B."/>
            <person name="Kono T."/>
            <person name="Mallez S."/>
            <person name="Becker A."/>
            <person name="Gohl D.M."/>
            <person name="Silverstein K.A.T."/>
            <person name="Koren S."/>
            <person name="Bechman K.B."/>
            <person name="Herman A."/>
            <person name="Abrahante J.E."/>
            <person name="Garbe J."/>
        </authorList>
    </citation>
    <scope>NUCLEOTIDE SEQUENCE</scope>
    <source>
        <strain evidence="3">Duluth1</strain>
        <tissue evidence="3">Whole animal</tissue>
    </source>
</reference>
<dbReference type="EMBL" id="JAIWYP010000007">
    <property type="protein sequence ID" value="KAH3795703.1"/>
    <property type="molecule type" value="Genomic_DNA"/>
</dbReference>
<keyword evidence="4" id="KW-1185">Reference proteome</keyword>
<dbReference type="Proteomes" id="UP000828390">
    <property type="component" value="Unassembled WGS sequence"/>
</dbReference>
<reference evidence="3" key="1">
    <citation type="journal article" date="2019" name="bioRxiv">
        <title>The Genome of the Zebra Mussel, Dreissena polymorpha: A Resource for Invasive Species Research.</title>
        <authorList>
            <person name="McCartney M.A."/>
            <person name="Auch B."/>
            <person name="Kono T."/>
            <person name="Mallez S."/>
            <person name="Zhang Y."/>
            <person name="Obille A."/>
            <person name="Becker A."/>
            <person name="Abrahante J.E."/>
            <person name="Garbe J."/>
            <person name="Badalamenti J.P."/>
            <person name="Herman A."/>
            <person name="Mangelson H."/>
            <person name="Liachko I."/>
            <person name="Sullivan S."/>
            <person name="Sone E.D."/>
            <person name="Koren S."/>
            <person name="Silverstein K.A.T."/>
            <person name="Beckman K.B."/>
            <person name="Gohl D.M."/>
        </authorList>
    </citation>
    <scope>NUCLEOTIDE SEQUENCE</scope>
    <source>
        <strain evidence="3">Duluth1</strain>
        <tissue evidence="3">Whole animal</tissue>
    </source>
</reference>
<dbReference type="InterPro" id="IPR052626">
    <property type="entry name" value="SWT1_Regulator"/>
</dbReference>
<gene>
    <name evidence="3" type="ORF">DPMN_149260</name>
</gene>
<sequence>MAHIRETHFLAHLIVQMEPKKDTLPFGWVVKQSKSYPDRVYYFNINSGASTWEFPDLIQPYLDNKGKSQPLPALSATALNSPDPSSLSEASQNQPQHSRSNIEAASPMAKELQQTPTSSKKSRIKSNTFEPDSRSLVSRFKDSVPQNSARKFIPSDRETPCTVTSHTSPMSAVSKSPTQSPSVKTLPINYNQTRRFGSIQAKRDSLKILASSNSLKTHSSGGIISLKADGVCKKILKVSEESFREDSLAQLNSSGSKIDDKSQQDICIAKGTWKSVPKSKLDIVDLTKSENTKCTNEKLGPQTQKEVKSLQKSSPKCGSGKAQDGNKRKLLHPYSSSSITADKKSLDKQNSVAADRDVKKPISPVKTPESYQHYQNKIVTKSPLKVSESKASSSYLGSTKITGKRSLETVEESLPSLTKSGLVLPASKRLKTCPSRLQDSEQTQENRIGDSRKVIRPQYKTPTEAKKVSVKYNQLVTLPTETGHTKTCVDLEVNTSVKSESRESEDKIKLTGTGFGFDFDKGTSDFVNDDRNNNTEYRLFIGNKEKLLGIQSWINNIEENTDWSDSSSREDLPRDTCSASCNQSTESGYISIALTPTPSQRRGWPGQAKAIDWKSREIVAMDIDACLFPSNAQRNTCTEHGNQINTKNGTQINTENGNHMEAMEIDYVLTELRTLMKSQTLQHVESFGPENFRDQTSQGDTEHTQLVVVLDTNVLISNLSMVDDMKDMEIPMFGKPCLYVPWIVLVELDRLKGTMSNIQPTKWLKTQLGAKKAISFLKKLFEDQHPRLIKQTVKQFEEAKKEFEASCNDDNILQACLMVRKQYDHMVLFTNDNNLITKSFCCDILAFNSKDVHKGIENIVSNPAKSTRFTSRQSGQSTGPITPPTMAPIATTTTNTAAFPSVNMATAAARSFTPRTSLTSPVSKQCVTQHDRDVPTGNNRSCTNTSLKSVLDDMYCKMKTALHEALGTVLEQEMKTVYNEIWHMIVFRKPPWSLKDILECWKKHWIAVFGMIFPRRLIHNVESLLDFFTQSCVLVLTKIEKALGDAVEILDECVIKKKYGLSVETMTRCIHALKGLCKGLQTGTVTPETVTSLDNYLTDKLGVFDITSHRSSTSVEALAQNVSADNKTNLQHSRLRDIGFQTNIQSPNHIVSNNMGVVDSGAFRAFSNTGDSGSRGCSKPNCLVPSVQSNGYNNNASNIESKTSHLKPNSENSRSFGTSDNVHLNEMKPVDCKRFGNLNQSSDVTNGNEATTTGSEVIRTSTGSDVVLREADRATALNAGTRLEQIWKFIHNSCQEIQDGFQSNQIPVGIATQLQLLVATVMDLRISYVGLLEFPVSELTNREREFTALTNICNGFFHRFQLPDPVPVTVVLPTQLLTLYSLPEFRVILQQLHVKVDEMLRFLYQFVQALTADD</sequence>
<protein>
    <recommendedName>
        <fullName evidence="2">WW domain-containing protein</fullName>
    </recommendedName>
</protein>
<name>A0A9D4FE24_DREPO</name>
<feature type="domain" description="WW" evidence="2">
    <location>
        <begin position="22"/>
        <end position="57"/>
    </location>
</feature>
<dbReference type="PANTHER" id="PTHR16161:SF0">
    <property type="entry name" value="TRANSCRIPTIONAL PROTEIN SWT1"/>
    <property type="match status" value="1"/>
</dbReference>
<evidence type="ECO:0000256" key="1">
    <source>
        <dbReference type="SAM" id="MobiDB-lite"/>
    </source>
</evidence>
<dbReference type="CDD" id="cd00201">
    <property type="entry name" value="WW"/>
    <property type="match status" value="1"/>
</dbReference>
<feature type="compositionally biased region" description="Polar residues" evidence="1">
    <location>
        <begin position="112"/>
        <end position="130"/>
    </location>
</feature>
<dbReference type="Pfam" id="PF13638">
    <property type="entry name" value="PIN_4"/>
    <property type="match status" value="1"/>
</dbReference>
<dbReference type="Gene3D" id="2.20.70.10">
    <property type="match status" value="1"/>
</dbReference>
<proteinExistence type="predicted"/>
<feature type="compositionally biased region" description="Polar residues" evidence="1">
    <location>
        <begin position="77"/>
        <end position="103"/>
    </location>
</feature>
<accession>A0A9D4FE24</accession>
<dbReference type="CDD" id="cd18727">
    <property type="entry name" value="PIN_Swt1-like"/>
    <property type="match status" value="1"/>
</dbReference>
<dbReference type="PANTHER" id="PTHR16161">
    <property type="entry name" value="TRANSCRIPTIONAL PROTEIN SWT1"/>
    <property type="match status" value="1"/>
</dbReference>
<dbReference type="SUPFAM" id="SSF88723">
    <property type="entry name" value="PIN domain-like"/>
    <property type="match status" value="1"/>
</dbReference>
<dbReference type="InterPro" id="IPR036020">
    <property type="entry name" value="WW_dom_sf"/>
</dbReference>
<dbReference type="InterPro" id="IPR029060">
    <property type="entry name" value="PIN-like_dom_sf"/>
</dbReference>
<organism evidence="3 4">
    <name type="scientific">Dreissena polymorpha</name>
    <name type="common">Zebra mussel</name>
    <name type="synonym">Mytilus polymorpha</name>
    <dbReference type="NCBI Taxonomy" id="45954"/>
    <lineage>
        <taxon>Eukaryota</taxon>
        <taxon>Metazoa</taxon>
        <taxon>Spiralia</taxon>
        <taxon>Lophotrochozoa</taxon>
        <taxon>Mollusca</taxon>
        <taxon>Bivalvia</taxon>
        <taxon>Autobranchia</taxon>
        <taxon>Heteroconchia</taxon>
        <taxon>Euheterodonta</taxon>
        <taxon>Imparidentia</taxon>
        <taxon>Neoheterodontei</taxon>
        <taxon>Myida</taxon>
        <taxon>Dreissenoidea</taxon>
        <taxon>Dreissenidae</taxon>
        <taxon>Dreissena</taxon>
    </lineage>
</organism>
<dbReference type="Gene3D" id="3.40.50.1010">
    <property type="entry name" value="5'-nuclease"/>
    <property type="match status" value="1"/>
</dbReference>
<dbReference type="SUPFAM" id="SSF51045">
    <property type="entry name" value="WW domain"/>
    <property type="match status" value="1"/>
</dbReference>
<feature type="compositionally biased region" description="Polar residues" evidence="1">
    <location>
        <begin position="161"/>
        <end position="185"/>
    </location>
</feature>